<dbReference type="EMBL" id="KN818636">
    <property type="protein sequence ID" value="KIL54767.1"/>
    <property type="molecule type" value="Genomic_DNA"/>
</dbReference>
<dbReference type="InterPro" id="IPR011047">
    <property type="entry name" value="Quinoprotein_ADH-like_sf"/>
</dbReference>
<name>A0A0C2W0X5_AMAMK</name>
<dbReference type="Proteomes" id="UP000054549">
    <property type="component" value="Unassembled WGS sequence"/>
</dbReference>
<evidence type="ECO:0000256" key="1">
    <source>
        <dbReference type="ARBA" id="ARBA00022574"/>
    </source>
</evidence>
<evidence type="ECO:0000256" key="2">
    <source>
        <dbReference type="ARBA" id="ARBA00022737"/>
    </source>
</evidence>
<evidence type="ECO:0000313" key="5">
    <source>
        <dbReference type="Proteomes" id="UP000054549"/>
    </source>
</evidence>
<dbReference type="STRING" id="946122.A0A0C2W0X5"/>
<keyword evidence="5" id="KW-1185">Reference proteome</keyword>
<dbReference type="InterPro" id="IPR001680">
    <property type="entry name" value="WD40_rpt"/>
</dbReference>
<dbReference type="PRINTS" id="PR00320">
    <property type="entry name" value="GPROTEINBRPT"/>
</dbReference>
<dbReference type="InterPro" id="IPR015943">
    <property type="entry name" value="WD40/YVTN_repeat-like_dom_sf"/>
</dbReference>
<protein>
    <submittedName>
        <fullName evidence="4">Uncharacterized protein</fullName>
    </submittedName>
</protein>
<evidence type="ECO:0000256" key="3">
    <source>
        <dbReference type="PROSITE-ProRule" id="PRU00221"/>
    </source>
</evidence>
<dbReference type="AlphaFoldDB" id="A0A0C2W0X5"/>
<dbReference type="SMART" id="SM00320">
    <property type="entry name" value="WD40"/>
    <property type="match status" value="7"/>
</dbReference>
<dbReference type="InterPro" id="IPR019775">
    <property type="entry name" value="WD40_repeat_CS"/>
</dbReference>
<dbReference type="SUPFAM" id="SSF50998">
    <property type="entry name" value="Quinoprotein alcohol dehydrogenase-like"/>
    <property type="match status" value="1"/>
</dbReference>
<dbReference type="PROSITE" id="PS00678">
    <property type="entry name" value="WD_REPEATS_1"/>
    <property type="match status" value="1"/>
</dbReference>
<dbReference type="PANTHER" id="PTHR19848">
    <property type="entry name" value="WD40 REPEAT PROTEIN"/>
    <property type="match status" value="1"/>
</dbReference>
<reference evidence="4 5" key="1">
    <citation type="submission" date="2014-04" db="EMBL/GenBank/DDBJ databases">
        <title>Evolutionary Origins and Diversification of the Mycorrhizal Mutualists.</title>
        <authorList>
            <consortium name="DOE Joint Genome Institute"/>
            <consortium name="Mycorrhizal Genomics Consortium"/>
            <person name="Kohler A."/>
            <person name="Kuo A."/>
            <person name="Nagy L.G."/>
            <person name="Floudas D."/>
            <person name="Copeland A."/>
            <person name="Barry K.W."/>
            <person name="Cichocki N."/>
            <person name="Veneault-Fourrey C."/>
            <person name="LaButti K."/>
            <person name="Lindquist E.A."/>
            <person name="Lipzen A."/>
            <person name="Lundell T."/>
            <person name="Morin E."/>
            <person name="Murat C."/>
            <person name="Riley R."/>
            <person name="Ohm R."/>
            <person name="Sun H."/>
            <person name="Tunlid A."/>
            <person name="Henrissat B."/>
            <person name="Grigoriev I.V."/>
            <person name="Hibbett D.S."/>
            <person name="Martin F."/>
        </authorList>
    </citation>
    <scope>NUCLEOTIDE SEQUENCE [LARGE SCALE GENOMIC DNA]</scope>
    <source>
        <strain evidence="4 5">Koide BX008</strain>
    </source>
</reference>
<dbReference type="HOGENOM" id="CLU_768466_0_0_1"/>
<feature type="non-terminal residue" evidence="4">
    <location>
        <position position="361"/>
    </location>
</feature>
<sequence length="361" mass="38303">MRTRHFALGGTSFNVVAASGSEVLWSSNIEVSAPILSTAGSAKGLRLAVALSSGSVILWVVGVSKPIAEFDGFGSDGGSSHHLAFSPNGDRLAYRLADGGFALRNAINGKLIADLNHNSAMVHRLVFSPDGSQLGSLFLEDNNKHTLTLWDCTDGKFLGSVRDIGSEVAFLADGSLIATGGWDNALKLWNRNSEDQDLHFIETPDRSSLESISCLAFSQDGILAIGSANHEIILYDVTKRSFITTIPFLNPTTLAFSDDCTRLFIGNADGVVRLLDVPTIKASPQTLQESSAPVSALVFSPDCSRLVSGSEDGIIRIWNTSSTSEPIATREGHSSKVTTIAFAPNGGQFASGDTNGTIKLW</sequence>
<gene>
    <name evidence="4" type="ORF">M378DRAFT_91936</name>
</gene>
<dbReference type="PROSITE" id="PS50082">
    <property type="entry name" value="WD_REPEATS_2"/>
    <property type="match status" value="3"/>
</dbReference>
<dbReference type="PANTHER" id="PTHR19848:SF8">
    <property type="entry name" value="F-BOX AND WD REPEAT DOMAIN CONTAINING 7"/>
    <property type="match status" value="1"/>
</dbReference>
<dbReference type="OrthoDB" id="1367865at2759"/>
<dbReference type="InterPro" id="IPR020472">
    <property type="entry name" value="WD40_PAC1"/>
</dbReference>
<accession>A0A0C2W0X5</accession>
<dbReference type="Gene3D" id="2.130.10.10">
    <property type="entry name" value="YVTN repeat-like/Quinoprotein amine dehydrogenase"/>
    <property type="match status" value="3"/>
</dbReference>
<feature type="repeat" description="WD" evidence="3">
    <location>
        <begin position="330"/>
        <end position="361"/>
    </location>
</feature>
<dbReference type="PROSITE" id="PS50294">
    <property type="entry name" value="WD_REPEATS_REGION"/>
    <property type="match status" value="2"/>
</dbReference>
<proteinExistence type="predicted"/>
<keyword evidence="1 3" id="KW-0853">WD repeat</keyword>
<keyword evidence="2" id="KW-0677">Repeat</keyword>
<organism evidence="4 5">
    <name type="scientific">Amanita muscaria (strain Koide BX008)</name>
    <dbReference type="NCBI Taxonomy" id="946122"/>
    <lineage>
        <taxon>Eukaryota</taxon>
        <taxon>Fungi</taxon>
        <taxon>Dikarya</taxon>
        <taxon>Basidiomycota</taxon>
        <taxon>Agaricomycotina</taxon>
        <taxon>Agaricomycetes</taxon>
        <taxon>Agaricomycetidae</taxon>
        <taxon>Agaricales</taxon>
        <taxon>Pluteineae</taxon>
        <taxon>Amanitaceae</taxon>
        <taxon>Amanita</taxon>
    </lineage>
</organism>
<evidence type="ECO:0000313" key="4">
    <source>
        <dbReference type="EMBL" id="KIL54767.1"/>
    </source>
</evidence>
<dbReference type="InParanoid" id="A0A0C2W0X5"/>
<dbReference type="Pfam" id="PF00400">
    <property type="entry name" value="WD40"/>
    <property type="match status" value="3"/>
</dbReference>
<feature type="repeat" description="WD" evidence="3">
    <location>
        <begin position="168"/>
        <end position="190"/>
    </location>
</feature>
<feature type="repeat" description="WD" evidence="3">
    <location>
        <begin position="287"/>
        <end position="328"/>
    </location>
</feature>